<reference evidence="1" key="1">
    <citation type="submission" date="2024-05" db="EMBL/GenBank/DDBJ databases">
        <title>Planctomycetes of the genus Singulisphaera possess chitinolytic capabilities.</title>
        <authorList>
            <person name="Ivanova A."/>
        </authorList>
    </citation>
    <scope>NUCLEOTIDE SEQUENCE</scope>
    <source>
        <strain evidence="1">Ch08T</strain>
    </source>
</reference>
<organism evidence="1">
    <name type="scientific">Singulisphaera sp. Ch08</name>
    <dbReference type="NCBI Taxonomy" id="3120278"/>
    <lineage>
        <taxon>Bacteria</taxon>
        <taxon>Pseudomonadati</taxon>
        <taxon>Planctomycetota</taxon>
        <taxon>Planctomycetia</taxon>
        <taxon>Isosphaerales</taxon>
        <taxon>Isosphaeraceae</taxon>
        <taxon>Singulisphaera</taxon>
    </lineage>
</organism>
<dbReference type="InterPro" id="IPR014917">
    <property type="entry name" value="DUF1800"/>
</dbReference>
<dbReference type="EMBL" id="CP155447">
    <property type="protein sequence ID" value="XBH06353.1"/>
    <property type="molecule type" value="Genomic_DNA"/>
</dbReference>
<proteinExistence type="predicted"/>
<dbReference type="AlphaFoldDB" id="A0AAU7CLN1"/>
<gene>
    <name evidence="1" type="ORF">V5E97_10040</name>
</gene>
<evidence type="ECO:0000313" key="1">
    <source>
        <dbReference type="EMBL" id="XBH06353.1"/>
    </source>
</evidence>
<sequence>MKSTNASPWARYEPSADDPWDLRKVAHLHRRAGFGATRAELLRDVEAGSEASVNRFFQASPLPPGENEAIAALRQTAQTSANLDLLKVCWLNRILQGTDPLREKLTLFWHGHFATSHKKVESVSLMDRQNETLRTHALGGFAAFLEAMADDPAMLVWLDGGTSKKNKPNENFAREFLELFTLGAGHYSERDVREAARAFTGWVRQDSRGGFQETPVFVREPAQIDDGPKTFLGLNGRWGPSDIVRITLERPEASLFLARKLYRFLVSEFDVPGPDLIEPLAEVVKRNQFDIGPIVGIILRSRHFYSRASYRQRIKSPVEFSAGLIRTLEVPRAAINPLALSAACDAQGQELFAPPNVEGWVGGSTWINSGTLLERTNWAADVVWGRAEYGLPPFDPRVWAARAMLPADLTIGAFLDLLLQGDVSDEARRLVLDAGRDGTADGLRKGLQRLTNCPEYQLA</sequence>
<dbReference type="Pfam" id="PF08811">
    <property type="entry name" value="DUF1800"/>
    <property type="match status" value="1"/>
</dbReference>
<name>A0AAU7CLN1_9BACT</name>
<accession>A0AAU7CLN1</accession>
<dbReference type="RefSeq" id="WP_406699204.1">
    <property type="nucleotide sequence ID" value="NZ_CP155447.1"/>
</dbReference>
<protein>
    <submittedName>
        <fullName evidence="1">DUF1800 domain-containing protein</fullName>
    </submittedName>
</protein>